<sequence>MNTDNFIPIKTLCQHYKVEISFFNTLDENGLIEIQFVDNIQYVHKESIYEIEKIVRMHKDLDVNIEGIDVVLNLLQKIDALQTELLRVRNRLLLYEN</sequence>
<reference evidence="1 2" key="1">
    <citation type="submission" date="2024-04" db="EMBL/GenBank/DDBJ databases">
        <title>Flavobacterium sp. DGU99 16S ribosomal RNA gene Genome sequencing and assembly.</title>
        <authorList>
            <person name="Park S."/>
        </authorList>
    </citation>
    <scope>NUCLEOTIDE SEQUENCE [LARGE SCALE GENOMIC DNA]</scope>
    <source>
        <strain evidence="1 2">DGU99</strain>
    </source>
</reference>
<dbReference type="RefSeq" id="WP_341701018.1">
    <property type="nucleotide sequence ID" value="NZ_JBBYHU010000026.1"/>
</dbReference>
<accession>A0ABU9HPN6</accession>
<dbReference type="Proteomes" id="UP001398556">
    <property type="component" value="Unassembled WGS sequence"/>
</dbReference>
<name>A0ABU9HPN6_9FLAO</name>
<dbReference type="Gene3D" id="1.10.1660.10">
    <property type="match status" value="1"/>
</dbReference>
<evidence type="ECO:0000313" key="1">
    <source>
        <dbReference type="EMBL" id="MEL1241809.1"/>
    </source>
</evidence>
<proteinExistence type="predicted"/>
<protein>
    <submittedName>
        <fullName evidence="1">Chaperone modulator CbpM</fullName>
    </submittedName>
</protein>
<dbReference type="Pfam" id="PF13591">
    <property type="entry name" value="MerR_2"/>
    <property type="match status" value="1"/>
</dbReference>
<dbReference type="EMBL" id="JBBYHU010000026">
    <property type="protein sequence ID" value="MEL1241809.1"/>
    <property type="molecule type" value="Genomic_DNA"/>
</dbReference>
<organism evidence="1 2">
    <name type="scientific">Flavobacterium flavipallidum</name>
    <dbReference type="NCBI Taxonomy" id="3139140"/>
    <lineage>
        <taxon>Bacteria</taxon>
        <taxon>Pseudomonadati</taxon>
        <taxon>Bacteroidota</taxon>
        <taxon>Flavobacteriia</taxon>
        <taxon>Flavobacteriales</taxon>
        <taxon>Flavobacteriaceae</taxon>
        <taxon>Flavobacterium</taxon>
    </lineage>
</organism>
<comment type="caution">
    <text evidence="1">The sequence shown here is derived from an EMBL/GenBank/DDBJ whole genome shotgun (WGS) entry which is preliminary data.</text>
</comment>
<gene>
    <name evidence="1" type="ORF">AAEO59_12180</name>
</gene>
<keyword evidence="2" id="KW-1185">Reference proteome</keyword>
<evidence type="ECO:0000313" key="2">
    <source>
        <dbReference type="Proteomes" id="UP001398556"/>
    </source>
</evidence>